<evidence type="ECO:0000256" key="25">
    <source>
        <dbReference type="SAM" id="MobiDB-lite"/>
    </source>
</evidence>
<keyword evidence="17" id="KW-0804">Transcription</keyword>
<comment type="caution">
    <text evidence="29">The sequence shown here is derived from an EMBL/GenBank/DDBJ whole genome shotgun (WGS) entry which is preliminary data.</text>
</comment>
<keyword evidence="12" id="KW-0067">ATP-binding</keyword>
<dbReference type="InterPro" id="IPR015943">
    <property type="entry name" value="WD40/YVTN_repeat-like_dom_sf"/>
</dbReference>
<keyword evidence="8" id="KW-0547">Nucleotide-binding</keyword>
<keyword evidence="5" id="KW-0808">Transferase</keyword>
<dbReference type="InterPro" id="IPR000719">
    <property type="entry name" value="Prot_kinase_dom"/>
</dbReference>
<dbReference type="PROSITE" id="PS51392">
    <property type="entry name" value="KEN"/>
    <property type="match status" value="1"/>
</dbReference>
<evidence type="ECO:0000256" key="18">
    <source>
        <dbReference type="ARBA" id="ARBA00023180"/>
    </source>
</evidence>
<feature type="compositionally biased region" description="Basic residues" evidence="25">
    <location>
        <begin position="461"/>
        <end position="471"/>
    </location>
</feature>
<dbReference type="FunFam" id="1.20.1440.180:FF:000002">
    <property type="entry name" value="Serine/threonine-protein kinase/endoribonuclease IRE1"/>
    <property type="match status" value="1"/>
</dbReference>
<dbReference type="SUPFAM" id="SSF50998">
    <property type="entry name" value="Quinoprotein alcohol dehydrogenase-like"/>
    <property type="match status" value="1"/>
</dbReference>
<evidence type="ECO:0000256" key="23">
    <source>
        <dbReference type="ARBA" id="ARBA00048679"/>
    </source>
</evidence>
<dbReference type="Proteomes" id="UP000652761">
    <property type="component" value="Unassembled WGS sequence"/>
</dbReference>
<feature type="region of interest" description="Disordered" evidence="25">
    <location>
        <begin position="58"/>
        <end position="96"/>
    </location>
</feature>
<proteinExistence type="predicted"/>
<keyword evidence="15" id="KW-0472">Membrane</keyword>
<name>A0A843XDV6_COLES</name>
<evidence type="ECO:0000256" key="14">
    <source>
        <dbReference type="ARBA" id="ARBA00023015"/>
    </source>
</evidence>
<dbReference type="GO" id="GO:0051082">
    <property type="term" value="F:unfolded protein binding"/>
    <property type="evidence" value="ECO:0007669"/>
    <property type="project" value="TreeGrafter"/>
</dbReference>
<keyword evidence="14" id="KW-0805">Transcription regulation</keyword>
<keyword evidence="18" id="KW-0325">Glycoprotein</keyword>
<dbReference type="AlphaFoldDB" id="A0A843XDV6"/>
<dbReference type="FunFam" id="1.10.510.10:FF:000463">
    <property type="entry name" value="Serine/threonine-protein kinase/endoribonuclease IRE1a"/>
    <property type="match status" value="1"/>
</dbReference>
<dbReference type="GO" id="GO:0004674">
    <property type="term" value="F:protein serine/threonine kinase activity"/>
    <property type="evidence" value="ECO:0007669"/>
    <property type="project" value="UniProtKB-KW"/>
</dbReference>
<evidence type="ECO:0000256" key="12">
    <source>
        <dbReference type="ARBA" id="ARBA00022840"/>
    </source>
</evidence>
<keyword evidence="10" id="KW-0378">Hydrolase</keyword>
<gene>
    <name evidence="29" type="ORF">Taro_050350</name>
</gene>
<evidence type="ECO:0000256" key="10">
    <source>
        <dbReference type="ARBA" id="ARBA00022801"/>
    </source>
</evidence>
<evidence type="ECO:0000259" key="28">
    <source>
        <dbReference type="PROSITE" id="PS51392"/>
    </source>
</evidence>
<reference evidence="29" key="1">
    <citation type="submission" date="2017-07" db="EMBL/GenBank/DDBJ databases">
        <title>Taro Niue Genome Assembly and Annotation.</title>
        <authorList>
            <person name="Atibalentja N."/>
            <person name="Keating K."/>
            <person name="Fields C.J."/>
        </authorList>
    </citation>
    <scope>NUCLEOTIDE SEQUENCE</scope>
    <source>
        <strain evidence="29">Niue_2</strain>
        <tissue evidence="29">Leaf</tissue>
    </source>
</reference>
<keyword evidence="7 26" id="KW-0732">Signal</keyword>
<dbReference type="InterPro" id="IPR038357">
    <property type="entry name" value="KEN_sf"/>
</dbReference>
<protein>
    <recommendedName>
        <fullName evidence="2">non-specific serine/threonine protein kinase</fullName>
        <ecNumber evidence="2">2.7.11.1</ecNumber>
    </recommendedName>
</protein>
<feature type="domain" description="KEN" evidence="28">
    <location>
        <begin position="822"/>
        <end position="953"/>
    </location>
</feature>
<dbReference type="Gene3D" id="1.20.1440.180">
    <property type="entry name" value="KEN domain"/>
    <property type="match status" value="1"/>
</dbReference>
<dbReference type="GO" id="GO:0004521">
    <property type="term" value="F:RNA endonuclease activity"/>
    <property type="evidence" value="ECO:0007669"/>
    <property type="project" value="InterPro"/>
</dbReference>
<dbReference type="SUPFAM" id="SSF56112">
    <property type="entry name" value="Protein kinase-like (PK-like)"/>
    <property type="match status" value="1"/>
</dbReference>
<evidence type="ECO:0000256" key="15">
    <source>
        <dbReference type="ARBA" id="ARBA00023136"/>
    </source>
</evidence>
<feature type="signal peptide" evidence="26">
    <location>
        <begin position="1"/>
        <end position="38"/>
    </location>
</feature>
<keyword evidence="6" id="KW-0812">Transmembrane</keyword>
<keyword evidence="16" id="KW-1015">Disulfide bond</keyword>
<comment type="catalytic activity">
    <reaction evidence="22">
        <text>L-threonyl-[protein] + ATP = O-phospho-L-threonyl-[protein] + ADP + H(+)</text>
        <dbReference type="Rhea" id="RHEA:46608"/>
        <dbReference type="Rhea" id="RHEA-COMP:11060"/>
        <dbReference type="Rhea" id="RHEA-COMP:11605"/>
        <dbReference type="ChEBI" id="CHEBI:15378"/>
        <dbReference type="ChEBI" id="CHEBI:30013"/>
        <dbReference type="ChEBI" id="CHEBI:30616"/>
        <dbReference type="ChEBI" id="CHEBI:61977"/>
        <dbReference type="ChEBI" id="CHEBI:456216"/>
        <dbReference type="EC" id="2.7.11.1"/>
    </reaction>
</comment>
<dbReference type="InterPro" id="IPR011009">
    <property type="entry name" value="Kinase-like_dom_sf"/>
</dbReference>
<evidence type="ECO:0000256" key="13">
    <source>
        <dbReference type="ARBA" id="ARBA00022989"/>
    </source>
</evidence>
<dbReference type="Pfam" id="PF07714">
    <property type="entry name" value="PK_Tyr_Ser-Thr"/>
    <property type="match status" value="1"/>
</dbReference>
<dbReference type="SMART" id="SM00580">
    <property type="entry name" value="PUG"/>
    <property type="match status" value="1"/>
</dbReference>
<comment type="subcellular location">
    <subcellularLocation>
        <location evidence="1">Endoplasmic reticulum membrane</location>
        <topology evidence="1">Single-pass type I membrane protein</topology>
    </subcellularLocation>
</comment>
<dbReference type="SMART" id="SM00220">
    <property type="entry name" value="S_TKc"/>
    <property type="match status" value="1"/>
</dbReference>
<evidence type="ECO:0000256" key="8">
    <source>
        <dbReference type="ARBA" id="ARBA00022741"/>
    </source>
</evidence>
<keyword evidence="20" id="KW-0834">Unfolded protein response</keyword>
<evidence type="ECO:0000256" key="9">
    <source>
        <dbReference type="ARBA" id="ARBA00022777"/>
    </source>
</evidence>
<organism evidence="29 30">
    <name type="scientific">Colocasia esculenta</name>
    <name type="common">Wild taro</name>
    <name type="synonym">Arum esculentum</name>
    <dbReference type="NCBI Taxonomy" id="4460"/>
    <lineage>
        <taxon>Eukaryota</taxon>
        <taxon>Viridiplantae</taxon>
        <taxon>Streptophyta</taxon>
        <taxon>Embryophyta</taxon>
        <taxon>Tracheophyta</taxon>
        <taxon>Spermatophyta</taxon>
        <taxon>Magnoliopsida</taxon>
        <taxon>Liliopsida</taxon>
        <taxon>Araceae</taxon>
        <taxon>Aroideae</taxon>
        <taxon>Colocasieae</taxon>
        <taxon>Colocasia</taxon>
    </lineage>
</organism>
<keyword evidence="19" id="KW-0508">mRNA splicing</keyword>
<dbReference type="Gene3D" id="3.30.200.20">
    <property type="entry name" value="Phosphorylase Kinase, domain 1"/>
    <property type="match status" value="1"/>
</dbReference>
<evidence type="ECO:0000256" key="6">
    <source>
        <dbReference type="ARBA" id="ARBA00022692"/>
    </source>
</evidence>
<evidence type="ECO:0000256" key="22">
    <source>
        <dbReference type="ARBA" id="ARBA00047899"/>
    </source>
</evidence>
<evidence type="ECO:0000256" key="2">
    <source>
        <dbReference type="ARBA" id="ARBA00012513"/>
    </source>
</evidence>
<dbReference type="CDD" id="cd10422">
    <property type="entry name" value="RNase_Ire1"/>
    <property type="match status" value="1"/>
</dbReference>
<evidence type="ECO:0000313" key="30">
    <source>
        <dbReference type="Proteomes" id="UP000652761"/>
    </source>
</evidence>
<keyword evidence="13" id="KW-1133">Transmembrane helix</keyword>
<evidence type="ECO:0000256" key="26">
    <source>
        <dbReference type="SAM" id="SignalP"/>
    </source>
</evidence>
<feature type="domain" description="Protein kinase" evidence="27">
    <location>
        <begin position="523"/>
        <end position="819"/>
    </location>
</feature>
<dbReference type="GO" id="GO:0008380">
    <property type="term" value="P:RNA splicing"/>
    <property type="evidence" value="ECO:0007669"/>
    <property type="project" value="UniProtKB-KW"/>
</dbReference>
<dbReference type="GO" id="GO:0036498">
    <property type="term" value="P:IRE1-mediated unfolded protein response"/>
    <property type="evidence" value="ECO:0007669"/>
    <property type="project" value="TreeGrafter"/>
</dbReference>
<evidence type="ECO:0000256" key="11">
    <source>
        <dbReference type="ARBA" id="ARBA00022824"/>
    </source>
</evidence>
<feature type="chain" id="PRO_5032535140" description="non-specific serine/threonine protein kinase" evidence="26">
    <location>
        <begin position="39"/>
        <end position="956"/>
    </location>
</feature>
<dbReference type="PANTHER" id="PTHR13954:SF6">
    <property type="entry name" value="NON-SPECIFIC SERINE_THREONINE PROTEIN KINASE"/>
    <property type="match status" value="1"/>
</dbReference>
<feature type="compositionally biased region" description="Low complexity" evidence="25">
    <location>
        <begin position="65"/>
        <end position="78"/>
    </location>
</feature>
<keyword evidence="11" id="KW-0256">Endoplasmic reticulum</keyword>
<dbReference type="PROSITE" id="PS50011">
    <property type="entry name" value="PROTEIN_KINASE_DOM"/>
    <property type="match status" value="1"/>
</dbReference>
<keyword evidence="30" id="KW-1185">Reference proteome</keyword>
<dbReference type="PANTHER" id="PTHR13954">
    <property type="entry name" value="IRE1-RELATED"/>
    <property type="match status" value="1"/>
</dbReference>
<evidence type="ECO:0000256" key="21">
    <source>
        <dbReference type="ARBA" id="ARBA00023268"/>
    </source>
</evidence>
<evidence type="ECO:0000256" key="20">
    <source>
        <dbReference type="ARBA" id="ARBA00023230"/>
    </source>
</evidence>
<dbReference type="Gene3D" id="1.10.510.10">
    <property type="entry name" value="Transferase(Phosphotransferase) domain 1"/>
    <property type="match status" value="1"/>
</dbReference>
<evidence type="ECO:0000259" key="27">
    <source>
        <dbReference type="PROSITE" id="PS50011"/>
    </source>
</evidence>
<comment type="subunit">
    <text evidence="24">Homodimer; disulfide-linked. Dimer formation is driven by hydrophobic interactions within the N-terminal luminal domains and stabilized by disulfide bridges.</text>
</comment>
<dbReference type="Gene3D" id="2.130.10.10">
    <property type="entry name" value="YVTN repeat-like/Quinoprotein amine dehydrogenase"/>
    <property type="match status" value="1"/>
</dbReference>
<dbReference type="InterPro" id="IPR008271">
    <property type="entry name" value="Ser/Thr_kinase_AS"/>
</dbReference>
<evidence type="ECO:0000256" key="7">
    <source>
        <dbReference type="ARBA" id="ARBA00022729"/>
    </source>
</evidence>
<dbReference type="EMBL" id="NMUH01007501">
    <property type="protein sequence ID" value="MQM17377.1"/>
    <property type="molecule type" value="Genomic_DNA"/>
</dbReference>
<keyword evidence="4" id="KW-0507">mRNA processing</keyword>
<evidence type="ECO:0000256" key="17">
    <source>
        <dbReference type="ARBA" id="ARBA00023163"/>
    </source>
</evidence>
<dbReference type="InterPro" id="IPR010513">
    <property type="entry name" value="KEN_dom"/>
</dbReference>
<feature type="region of interest" description="Disordered" evidence="25">
    <location>
        <begin position="445"/>
        <end position="472"/>
    </location>
</feature>
<evidence type="ECO:0000256" key="19">
    <source>
        <dbReference type="ARBA" id="ARBA00023187"/>
    </source>
</evidence>
<dbReference type="PROSITE" id="PS00108">
    <property type="entry name" value="PROTEIN_KINASE_ST"/>
    <property type="match status" value="1"/>
</dbReference>
<comment type="catalytic activity">
    <reaction evidence="23">
        <text>L-seryl-[protein] + ATP = O-phospho-L-seryl-[protein] + ADP + H(+)</text>
        <dbReference type="Rhea" id="RHEA:17989"/>
        <dbReference type="Rhea" id="RHEA-COMP:9863"/>
        <dbReference type="Rhea" id="RHEA-COMP:11604"/>
        <dbReference type="ChEBI" id="CHEBI:15378"/>
        <dbReference type="ChEBI" id="CHEBI:29999"/>
        <dbReference type="ChEBI" id="CHEBI:30616"/>
        <dbReference type="ChEBI" id="CHEBI:83421"/>
        <dbReference type="ChEBI" id="CHEBI:456216"/>
        <dbReference type="EC" id="2.7.11.1"/>
    </reaction>
</comment>
<dbReference type="Pfam" id="PF06479">
    <property type="entry name" value="Ribonuc_2-5A"/>
    <property type="match status" value="1"/>
</dbReference>
<dbReference type="GO" id="GO:1990604">
    <property type="term" value="C:IRE1-TRAF2-ASK1 complex"/>
    <property type="evidence" value="ECO:0007669"/>
    <property type="project" value="TreeGrafter"/>
</dbReference>
<evidence type="ECO:0000313" key="29">
    <source>
        <dbReference type="EMBL" id="MQM17377.1"/>
    </source>
</evidence>
<accession>A0A843XDV6</accession>
<evidence type="ECO:0000256" key="16">
    <source>
        <dbReference type="ARBA" id="ARBA00023157"/>
    </source>
</evidence>
<evidence type="ECO:0000256" key="24">
    <source>
        <dbReference type="ARBA" id="ARBA00065357"/>
    </source>
</evidence>
<dbReference type="InterPro" id="IPR011047">
    <property type="entry name" value="Quinoprotein_ADH-like_sf"/>
</dbReference>
<keyword evidence="21" id="KW-0511">Multifunctional enzyme</keyword>
<sequence length="956" mass="106093">MKPPSSSWSWWRPPSKLVRFILFLASVVAGLLVPRSQCAEVSGVLGAQGLRSPRALPAGGGAGVGSSATGEGSGAASGFRKGPSSRALPSTSPEGHGTAVVAFSDGTIYLIDGTSGKIYGSFSSGSPLTTSYQAFTDHDTATDFGLEPDELHGSSSLSASGYFMSCGDDGNLYEHSTEFGKRRIEMTIEEYVKGTPRISTDGGVTLGSKKSTMFLVDAKSGKIVTCHSPADAQQAAETDNEEDKSALSNVHARDWVEISPADIPPVIVKRTDYILNHFMDSSKLTWDLTVSVIEAYTCRRFRDDSSLATRYGFGLEYQADMGQCNIMVPVHQIHGVDPIKKGLVALPRFSLPENPNLPALVAASSSHKEHTGHFFRIQEDGQQTSVSTLEMLHEPIMSYGEKAHPTHMDLVVKPQGANISFSWYLVPFLLILPLFYYVKLGIQHKSDKPSSTSPEKQTAVTKKKKTRKAGKNNRSVVGIVSETLIEDSVTKRPRQHGIDERYELMSFTGDGEYNDGRWIGKLFLSNKEIAKGSNGTVVLEGIYGGRPVAVKRLVRAYHDVAFKEIENLIASDQHPNIIRWFGVEYDLDFVYISLERCMCSLNDLIQLYSDTSASPTTLKSLVQDIGSEYKVKLDIGKRTGKELELWKPNGYPSPELLKIMRDVVSGLGHLHELGIMHRDIKPQNVLINIDRCLSAKLSDMGISKRVPEDISSVGNCTTGSGSSGWRAPEQLMHGRQSRAVDLFSLGCVLFFCMTKGKHPFGSHFERDSNILNNRMDLFLVEQIPEAVHLFSLLLHPDPGRSSSPFIRPKALDVLQHPLFWNSEKRLSFLRDASDRVELEDREGESELLKALESTGAVAFGGKWGEKLDTPFITDMGRFRKYRFDSTRDLLRVIRNKLNHYRELSNELQELLGSVPEGFDNYFTVRFPNLFIEVYKIMYRYCLEDASLQKYFKSAQS</sequence>
<dbReference type="GO" id="GO:0006397">
    <property type="term" value="P:mRNA processing"/>
    <property type="evidence" value="ECO:0007669"/>
    <property type="project" value="UniProtKB-KW"/>
</dbReference>
<dbReference type="InterPro" id="IPR045133">
    <property type="entry name" value="IRE1/2-like"/>
</dbReference>
<keyword evidence="9" id="KW-0418">Kinase</keyword>
<dbReference type="FunFam" id="3.30.200.20:FF:000077">
    <property type="entry name" value="Putative Serine/threonine-protein kinase/endoribonuclease IRE1"/>
    <property type="match status" value="1"/>
</dbReference>
<evidence type="ECO:0000256" key="5">
    <source>
        <dbReference type="ARBA" id="ARBA00022679"/>
    </source>
</evidence>
<dbReference type="InterPro" id="IPR001245">
    <property type="entry name" value="Ser-Thr/Tyr_kinase_cat_dom"/>
</dbReference>
<dbReference type="OrthoDB" id="63989at2759"/>
<keyword evidence="3" id="KW-0723">Serine/threonine-protein kinase</keyword>
<dbReference type="GO" id="GO:0016787">
    <property type="term" value="F:hydrolase activity"/>
    <property type="evidence" value="ECO:0007669"/>
    <property type="project" value="UniProtKB-KW"/>
</dbReference>
<evidence type="ECO:0000256" key="1">
    <source>
        <dbReference type="ARBA" id="ARBA00004115"/>
    </source>
</evidence>
<evidence type="ECO:0000256" key="3">
    <source>
        <dbReference type="ARBA" id="ARBA00022527"/>
    </source>
</evidence>
<dbReference type="GO" id="GO:0005524">
    <property type="term" value="F:ATP binding"/>
    <property type="evidence" value="ECO:0007669"/>
    <property type="project" value="UniProtKB-KW"/>
</dbReference>
<evidence type="ECO:0000256" key="4">
    <source>
        <dbReference type="ARBA" id="ARBA00022664"/>
    </source>
</evidence>
<dbReference type="EC" id="2.7.11.1" evidence="2"/>